<evidence type="ECO:0000256" key="4">
    <source>
        <dbReference type="ARBA" id="ARBA00022792"/>
    </source>
</evidence>
<evidence type="ECO:0000256" key="5">
    <source>
        <dbReference type="ARBA" id="ARBA00022989"/>
    </source>
</evidence>
<dbReference type="PANTHER" id="PTHR45678:SF11">
    <property type="entry name" value="MITOCHONDRIAL GLUTAMATE CARRIER 2"/>
    <property type="match status" value="1"/>
</dbReference>
<keyword evidence="3 8" id="KW-0812">Transmembrane</keyword>
<evidence type="ECO:0000313" key="11">
    <source>
        <dbReference type="EMBL" id="CAF98870.1"/>
    </source>
</evidence>
<dbReference type="SUPFAM" id="SSF103506">
    <property type="entry name" value="Mitochondrial carrier"/>
    <property type="match status" value="1"/>
</dbReference>
<comment type="caution">
    <text evidence="11">The sequence shown here is derived from an EMBL/GenBank/DDBJ whole genome shotgun (WGS) entry which is preliminary data.</text>
</comment>
<evidence type="ECO:0000256" key="9">
    <source>
        <dbReference type="RuleBase" id="RU000488"/>
    </source>
</evidence>
<reference evidence="11" key="1">
    <citation type="journal article" date="2004" name="Nature">
        <title>Genome duplication in the teleost fish Tetraodon nigroviridis reveals the early vertebrate proto-karyotype.</title>
        <authorList>
            <person name="Jaillon O."/>
            <person name="Aury J.-M."/>
            <person name="Brunet F."/>
            <person name="Petit J.-L."/>
            <person name="Stange-Thomann N."/>
            <person name="Mauceli E."/>
            <person name="Bouneau L."/>
            <person name="Fischer C."/>
            <person name="Ozouf-Costaz C."/>
            <person name="Bernot A."/>
            <person name="Nicaud S."/>
            <person name="Jaffe D."/>
            <person name="Fisher S."/>
            <person name="Lutfalla G."/>
            <person name="Dossat C."/>
            <person name="Segurens B."/>
            <person name="Dasilva C."/>
            <person name="Salanoubat M."/>
            <person name="Levy M."/>
            <person name="Boudet N."/>
            <person name="Castellano S."/>
            <person name="Anthouard V."/>
            <person name="Jubin C."/>
            <person name="Castelli V."/>
            <person name="Katinka M."/>
            <person name="Vacherie B."/>
            <person name="Biemont C."/>
            <person name="Skalli Z."/>
            <person name="Cattolico L."/>
            <person name="Poulain J."/>
            <person name="De Berardinis V."/>
            <person name="Cruaud C."/>
            <person name="Duprat S."/>
            <person name="Brottier P."/>
            <person name="Coutanceau J.-P."/>
            <person name="Gouzy J."/>
            <person name="Parra G."/>
            <person name="Lardier G."/>
            <person name="Chapple C."/>
            <person name="McKernan K.J."/>
            <person name="McEwan P."/>
            <person name="Bosak S."/>
            <person name="Kellis M."/>
            <person name="Volff J.-N."/>
            <person name="Guigo R."/>
            <person name="Zody M.C."/>
            <person name="Mesirov J."/>
            <person name="Lindblad-Toh K."/>
            <person name="Birren B."/>
            <person name="Nusbaum C."/>
            <person name="Kahn D."/>
            <person name="Robinson-Rechavi M."/>
            <person name="Laudet V."/>
            <person name="Schachter V."/>
            <person name="Quetier F."/>
            <person name="Saurin W."/>
            <person name="Scarpelli C."/>
            <person name="Wincker P."/>
            <person name="Lander E.S."/>
            <person name="Weissenbach J."/>
            <person name="Roest Crollius H."/>
        </authorList>
    </citation>
    <scope>NUCLEOTIDE SEQUENCE [LARGE SCALE GENOMIC DNA]</scope>
</reference>
<dbReference type="InterPro" id="IPR018108">
    <property type="entry name" value="MCP_transmembrane"/>
</dbReference>
<feature type="non-terminal residue" evidence="11">
    <location>
        <position position="434"/>
    </location>
</feature>
<organism evidence="11">
    <name type="scientific">Tetraodon nigroviridis</name>
    <name type="common">Spotted green pufferfish</name>
    <name type="synonym">Chelonodon nigroviridis</name>
    <dbReference type="NCBI Taxonomy" id="99883"/>
    <lineage>
        <taxon>Eukaryota</taxon>
        <taxon>Metazoa</taxon>
        <taxon>Chordata</taxon>
        <taxon>Craniata</taxon>
        <taxon>Vertebrata</taxon>
        <taxon>Euteleostomi</taxon>
        <taxon>Actinopterygii</taxon>
        <taxon>Neopterygii</taxon>
        <taxon>Teleostei</taxon>
        <taxon>Neoteleostei</taxon>
        <taxon>Acanthomorphata</taxon>
        <taxon>Eupercaria</taxon>
        <taxon>Tetraodontiformes</taxon>
        <taxon>Tetradontoidea</taxon>
        <taxon>Tetraodontidae</taxon>
        <taxon>Tetraodon</taxon>
    </lineage>
</organism>
<dbReference type="EMBL" id="CAAE01014566">
    <property type="protein sequence ID" value="CAF98870.1"/>
    <property type="molecule type" value="Genomic_DNA"/>
</dbReference>
<keyword evidence="7 8" id="KW-0472">Membrane</keyword>
<evidence type="ECO:0000256" key="3">
    <source>
        <dbReference type="ARBA" id="ARBA00022692"/>
    </source>
</evidence>
<keyword evidence="5" id="KW-1133">Transmembrane helix</keyword>
<evidence type="ECO:0000256" key="2">
    <source>
        <dbReference type="ARBA" id="ARBA00006375"/>
    </source>
</evidence>
<feature type="region of interest" description="Disordered" evidence="10">
    <location>
        <begin position="279"/>
        <end position="337"/>
    </location>
</feature>
<reference evidence="11" key="2">
    <citation type="submission" date="2004-02" db="EMBL/GenBank/DDBJ databases">
        <authorList>
            <consortium name="Genoscope"/>
            <consortium name="Whitehead Institute Centre for Genome Research"/>
        </authorList>
    </citation>
    <scope>NUCLEOTIDE SEQUENCE</scope>
</reference>
<dbReference type="KEGG" id="tng:GSTEN00016739G001"/>
<dbReference type="InterPro" id="IPR051028">
    <property type="entry name" value="Mito_Solute_Carrier"/>
</dbReference>
<keyword evidence="6" id="KW-0496">Mitochondrion</keyword>
<sequence>SLPAKLINGGVAGLVGVTCVFPIDLAKTRLQNQQGLQIYKGMLDCLAKTVRSEGYFGCYRGAAVNLTLVTPEKAIKLAANDVFRQTLSKDGYLPLWAEVLAGCGAGTCQVVVTTPMEMLKIQLQDAGRLAAQRPAATSAQAAAGPAPSLAAPPPSRASPSTRPSATGITMELVKTRGLAGLYRGAGATPNEVRHLKTHTHTHTHTRVTALIDNLLQRCLAGSCLFIFLPSRCIFQGRPLFHDLLPAVRQPKRAGAGRSRQRSGPGASVAVVRVGLRGRIGGRRGRDPAGCDKDPLADLAEGRRRRHVQRNNRLHAAHHEAGGPFGVPEGSNLSRSGHRTSFWNRTGRLLPGSRGGGAGLAGIAPLGFLRYHGLSARRKDGPVTKRRGTVGKTRGLCGLKGGTNGFTLITFVSILVFLEGEGGGGLGWMEKRSRT</sequence>
<feature type="compositionally biased region" description="Low complexity" evidence="10">
    <location>
        <begin position="134"/>
        <end position="149"/>
    </location>
</feature>
<feature type="compositionally biased region" description="Basic and acidic residues" evidence="10">
    <location>
        <begin position="283"/>
        <end position="301"/>
    </location>
</feature>
<feature type="region of interest" description="Disordered" evidence="10">
    <location>
        <begin position="134"/>
        <end position="165"/>
    </location>
</feature>
<accession>Q4SKG2</accession>
<dbReference type="GO" id="GO:0005743">
    <property type="term" value="C:mitochondrial inner membrane"/>
    <property type="evidence" value="ECO:0007669"/>
    <property type="project" value="UniProtKB-SubCell"/>
</dbReference>
<evidence type="ECO:0000256" key="7">
    <source>
        <dbReference type="ARBA" id="ARBA00023136"/>
    </source>
</evidence>
<comment type="subcellular location">
    <subcellularLocation>
        <location evidence="1">Mitochondrion inner membrane</location>
        <topology evidence="1">Multi-pass membrane protein</topology>
    </subcellularLocation>
</comment>
<dbReference type="GO" id="GO:0043490">
    <property type="term" value="P:malate-aspartate shuttle"/>
    <property type="evidence" value="ECO:0007669"/>
    <property type="project" value="TreeGrafter"/>
</dbReference>
<dbReference type="PROSITE" id="PS50920">
    <property type="entry name" value="SOLCAR"/>
    <property type="match status" value="1"/>
</dbReference>
<evidence type="ECO:0000256" key="1">
    <source>
        <dbReference type="ARBA" id="ARBA00004448"/>
    </source>
</evidence>
<dbReference type="Pfam" id="PF00153">
    <property type="entry name" value="Mito_carr"/>
    <property type="match status" value="2"/>
</dbReference>
<comment type="similarity">
    <text evidence="2 9">Belongs to the mitochondrial carrier (TC 2.A.29) family.</text>
</comment>
<feature type="repeat" description="Solcar" evidence="8">
    <location>
        <begin position="4"/>
        <end position="86"/>
    </location>
</feature>
<dbReference type="GO" id="GO:0015183">
    <property type="term" value="F:L-aspartate transmembrane transporter activity"/>
    <property type="evidence" value="ECO:0007669"/>
    <property type="project" value="TreeGrafter"/>
</dbReference>
<keyword evidence="4" id="KW-0999">Mitochondrion inner membrane</keyword>
<dbReference type="GO" id="GO:0005313">
    <property type="term" value="F:L-glutamate transmembrane transporter activity"/>
    <property type="evidence" value="ECO:0007669"/>
    <property type="project" value="TreeGrafter"/>
</dbReference>
<keyword evidence="9" id="KW-0813">Transport</keyword>
<dbReference type="OrthoDB" id="2382881at2759"/>
<dbReference type="Gene3D" id="1.50.40.10">
    <property type="entry name" value="Mitochondrial carrier domain"/>
    <property type="match status" value="1"/>
</dbReference>
<evidence type="ECO:0000256" key="6">
    <source>
        <dbReference type="ARBA" id="ARBA00023128"/>
    </source>
</evidence>
<dbReference type="AlphaFoldDB" id="Q4SKG2"/>
<evidence type="ECO:0000256" key="8">
    <source>
        <dbReference type="PROSITE-ProRule" id="PRU00282"/>
    </source>
</evidence>
<protein>
    <submittedName>
        <fullName evidence="11">(spotted green pufferfish) hypothetical protein</fullName>
    </submittedName>
</protein>
<gene>
    <name evidence="11" type="ORF">GSTENG00016739001</name>
</gene>
<dbReference type="InterPro" id="IPR023395">
    <property type="entry name" value="MCP_dom_sf"/>
</dbReference>
<name>Q4SKG2_TETNG</name>
<dbReference type="PANTHER" id="PTHR45678">
    <property type="entry name" value="MITOCHONDRIAL 2-OXODICARBOXYLATE CARRIER 1-RELATED"/>
    <property type="match status" value="1"/>
</dbReference>
<evidence type="ECO:0000256" key="10">
    <source>
        <dbReference type="SAM" id="MobiDB-lite"/>
    </source>
</evidence>
<feature type="compositionally biased region" description="Basic residues" evidence="10">
    <location>
        <begin position="302"/>
        <end position="315"/>
    </location>
</feature>
<proteinExistence type="inferred from homology"/>